<dbReference type="Pfam" id="PF00005">
    <property type="entry name" value="ABC_tran"/>
    <property type="match status" value="1"/>
</dbReference>
<keyword evidence="2" id="KW-0813">Transport</keyword>
<evidence type="ECO:0000256" key="4">
    <source>
        <dbReference type="ARBA" id="ARBA00022840"/>
    </source>
</evidence>
<evidence type="ECO:0000259" key="5">
    <source>
        <dbReference type="PROSITE" id="PS50893"/>
    </source>
</evidence>
<dbReference type="InterPro" id="IPR003593">
    <property type="entry name" value="AAA+_ATPase"/>
</dbReference>
<dbReference type="RefSeq" id="WP_006861631.1">
    <property type="nucleotide sequence ID" value="NZ_ACCL02000007.1"/>
</dbReference>
<dbReference type="InterPro" id="IPR003439">
    <property type="entry name" value="ABC_transporter-like_ATP-bd"/>
</dbReference>
<accession>C6LDY9</accession>
<dbReference type="GO" id="GO:0016887">
    <property type="term" value="F:ATP hydrolysis activity"/>
    <property type="evidence" value="ECO:0007669"/>
    <property type="project" value="InterPro"/>
</dbReference>
<dbReference type="OrthoDB" id="9809205at2"/>
<reference evidence="6" key="1">
    <citation type="submission" date="2009-07" db="EMBL/GenBank/DDBJ databases">
        <authorList>
            <person name="Weinstock G."/>
            <person name="Sodergren E."/>
            <person name="Clifton S."/>
            <person name="Fulton L."/>
            <person name="Fulton B."/>
            <person name="Courtney L."/>
            <person name="Fronick C."/>
            <person name="Harrison M."/>
            <person name="Strong C."/>
            <person name="Farmer C."/>
            <person name="Delahaunty K."/>
            <person name="Markovic C."/>
            <person name="Hall O."/>
            <person name="Minx P."/>
            <person name="Tomlinson C."/>
            <person name="Mitreva M."/>
            <person name="Nelson J."/>
            <person name="Hou S."/>
            <person name="Wollam A."/>
            <person name="Pepin K.H."/>
            <person name="Johnson M."/>
            <person name="Bhonagiri V."/>
            <person name="Nash W.E."/>
            <person name="Warren W."/>
            <person name="Chinwalla A."/>
            <person name="Mardis E.R."/>
            <person name="Wilson R.K."/>
        </authorList>
    </citation>
    <scope>NUCLEOTIDE SEQUENCE [LARGE SCALE GENOMIC DNA]</scope>
    <source>
        <strain evidence="6">DSM 14469</strain>
    </source>
</reference>
<comment type="caution">
    <text evidence="6">The sequence shown here is derived from an EMBL/GenBank/DDBJ whole genome shotgun (WGS) entry which is preliminary data.</text>
</comment>
<dbReference type="Proteomes" id="UP000005561">
    <property type="component" value="Unassembled WGS sequence"/>
</dbReference>
<dbReference type="PROSITE" id="PS50893">
    <property type="entry name" value="ABC_TRANSPORTER_2"/>
    <property type="match status" value="1"/>
</dbReference>
<comment type="similarity">
    <text evidence="1">Belongs to the ABC transporter superfamily.</text>
</comment>
<dbReference type="PANTHER" id="PTHR43335">
    <property type="entry name" value="ABC TRANSPORTER, ATP-BINDING PROTEIN"/>
    <property type="match status" value="1"/>
</dbReference>
<dbReference type="GO" id="GO:0005524">
    <property type="term" value="F:ATP binding"/>
    <property type="evidence" value="ECO:0007669"/>
    <property type="project" value="UniProtKB-KW"/>
</dbReference>
<feature type="domain" description="ABC transporter" evidence="5">
    <location>
        <begin position="6"/>
        <end position="234"/>
    </location>
</feature>
<keyword evidence="7" id="KW-1185">Reference proteome</keyword>
<dbReference type="STRING" id="168384.SAMN05660368_01151"/>
<dbReference type="InterPro" id="IPR017871">
    <property type="entry name" value="ABC_transporter-like_CS"/>
</dbReference>
<keyword evidence="4 6" id="KW-0067">ATP-binding</keyword>
<name>C6LDY9_9FIRM</name>
<dbReference type="PANTHER" id="PTHR43335:SF8">
    <property type="entry name" value="ABC TRANSPORTER, ATP-BINDING PROTEIN"/>
    <property type="match status" value="1"/>
</dbReference>
<keyword evidence="3" id="KW-0547">Nucleotide-binding</keyword>
<dbReference type="eggNOG" id="COG1131">
    <property type="taxonomic scope" value="Bacteria"/>
</dbReference>
<dbReference type="SMART" id="SM00382">
    <property type="entry name" value="AAA"/>
    <property type="match status" value="1"/>
</dbReference>
<dbReference type="Gene3D" id="3.40.50.300">
    <property type="entry name" value="P-loop containing nucleotide triphosphate hydrolases"/>
    <property type="match status" value="1"/>
</dbReference>
<dbReference type="PROSITE" id="PS00211">
    <property type="entry name" value="ABC_TRANSPORTER_1"/>
    <property type="match status" value="1"/>
</dbReference>
<gene>
    <name evidence="6" type="ORF">BRYFOR_06838</name>
</gene>
<sequence>METYTARSCELTKYYHNFCALDKVSISIKRGEIYGLVGDNGAGKTTFLKLLSGQIFPTAGELSLFGKHTQKDLQSARSRIGVLIEEAGFYPTLTVEQNLEYYRLQKGIPGKQPLEEALEMTGLSEFRKKSCRELSFGMKQRLGLAVALLGVPEFLLLDEPINGLDPSGILEMRNLLLKLNREKNITILLSSHILSELEQIATIFGFLQRGKLLEEISAEALYKKCADYVEIQVSDAQVYAVLLEQKFGHTHYQILPEGKIHILQADRPTEAYSALAVDAHLAVHSLMRCHQSLEEYYMNLKNGGTKTC</sequence>
<proteinExistence type="inferred from homology"/>
<evidence type="ECO:0000256" key="1">
    <source>
        <dbReference type="ARBA" id="ARBA00005417"/>
    </source>
</evidence>
<dbReference type="AlphaFoldDB" id="C6LDY9"/>
<protein>
    <submittedName>
        <fullName evidence="6">ABC transporter, ATP-binding protein</fullName>
    </submittedName>
</protein>
<evidence type="ECO:0000313" key="6">
    <source>
        <dbReference type="EMBL" id="EET61193.1"/>
    </source>
</evidence>
<dbReference type="InterPro" id="IPR027417">
    <property type="entry name" value="P-loop_NTPase"/>
</dbReference>
<evidence type="ECO:0000313" key="7">
    <source>
        <dbReference type="Proteomes" id="UP000005561"/>
    </source>
</evidence>
<organism evidence="6 7">
    <name type="scientific">Marvinbryantia formatexigens DSM 14469</name>
    <dbReference type="NCBI Taxonomy" id="478749"/>
    <lineage>
        <taxon>Bacteria</taxon>
        <taxon>Bacillati</taxon>
        <taxon>Bacillota</taxon>
        <taxon>Clostridia</taxon>
        <taxon>Lachnospirales</taxon>
        <taxon>Lachnospiraceae</taxon>
        <taxon>Marvinbryantia</taxon>
    </lineage>
</organism>
<evidence type="ECO:0000256" key="2">
    <source>
        <dbReference type="ARBA" id="ARBA00022448"/>
    </source>
</evidence>
<evidence type="ECO:0000256" key="3">
    <source>
        <dbReference type="ARBA" id="ARBA00022741"/>
    </source>
</evidence>
<dbReference type="EMBL" id="ACCL02000007">
    <property type="protein sequence ID" value="EET61193.1"/>
    <property type="molecule type" value="Genomic_DNA"/>
</dbReference>
<dbReference type="SUPFAM" id="SSF52540">
    <property type="entry name" value="P-loop containing nucleoside triphosphate hydrolases"/>
    <property type="match status" value="1"/>
</dbReference>